<name>A0ABR3J8J9_9AGAR</name>
<dbReference type="Proteomes" id="UP001556367">
    <property type="component" value="Unassembled WGS sequence"/>
</dbReference>
<feature type="transmembrane region" description="Helical" evidence="2">
    <location>
        <begin position="40"/>
        <end position="60"/>
    </location>
</feature>
<protein>
    <submittedName>
        <fullName evidence="3">Uncharacterized protein</fullName>
    </submittedName>
</protein>
<keyword evidence="4" id="KW-1185">Reference proteome</keyword>
<keyword evidence="2" id="KW-1133">Transmembrane helix</keyword>
<evidence type="ECO:0000256" key="2">
    <source>
        <dbReference type="SAM" id="Phobius"/>
    </source>
</evidence>
<proteinExistence type="predicted"/>
<dbReference type="EMBL" id="JASNQZ010000011">
    <property type="protein sequence ID" value="KAL0951969.1"/>
    <property type="molecule type" value="Genomic_DNA"/>
</dbReference>
<feature type="transmembrane region" description="Helical" evidence="2">
    <location>
        <begin position="67"/>
        <end position="85"/>
    </location>
</feature>
<feature type="region of interest" description="Disordered" evidence="1">
    <location>
        <begin position="129"/>
        <end position="173"/>
    </location>
</feature>
<reference evidence="4" key="1">
    <citation type="submission" date="2024-06" db="EMBL/GenBank/DDBJ databases">
        <title>Multi-omics analyses provide insights into the biosynthesis of the anticancer antibiotic pleurotin in Hohenbuehelia grisea.</title>
        <authorList>
            <person name="Weaver J.A."/>
            <person name="Alberti F."/>
        </authorList>
    </citation>
    <scope>NUCLEOTIDE SEQUENCE [LARGE SCALE GENOMIC DNA]</scope>
    <source>
        <strain evidence="4">T-177</strain>
    </source>
</reference>
<evidence type="ECO:0000313" key="3">
    <source>
        <dbReference type="EMBL" id="KAL0951969.1"/>
    </source>
</evidence>
<comment type="caution">
    <text evidence="3">The sequence shown here is derived from an EMBL/GenBank/DDBJ whole genome shotgun (WGS) entry which is preliminary data.</text>
</comment>
<sequence>MHFHSAYLSLVSFASGNYITQRGRLAFLPFTNFYSFSVQLVLSPIFISLKPVLIQLFAFFAMYSDRLVAIVALVFGASSVVALPLESETVPLHSTPVQARDLMEGGTGIADGVAAIIRGAFAIFGNGQSGTLPLPPPPPPPPSSTGTSTSLSTTGTTGSTTGSTTGTSLTTTH</sequence>
<accession>A0ABR3J8J9</accession>
<organism evidence="3 4">
    <name type="scientific">Hohenbuehelia grisea</name>
    <dbReference type="NCBI Taxonomy" id="104357"/>
    <lineage>
        <taxon>Eukaryota</taxon>
        <taxon>Fungi</taxon>
        <taxon>Dikarya</taxon>
        <taxon>Basidiomycota</taxon>
        <taxon>Agaricomycotina</taxon>
        <taxon>Agaricomycetes</taxon>
        <taxon>Agaricomycetidae</taxon>
        <taxon>Agaricales</taxon>
        <taxon>Pleurotineae</taxon>
        <taxon>Pleurotaceae</taxon>
        <taxon>Hohenbuehelia</taxon>
    </lineage>
</organism>
<evidence type="ECO:0000313" key="4">
    <source>
        <dbReference type="Proteomes" id="UP001556367"/>
    </source>
</evidence>
<evidence type="ECO:0000256" key="1">
    <source>
        <dbReference type="SAM" id="MobiDB-lite"/>
    </source>
</evidence>
<feature type="compositionally biased region" description="Pro residues" evidence="1">
    <location>
        <begin position="133"/>
        <end position="143"/>
    </location>
</feature>
<keyword evidence="2" id="KW-0812">Transmembrane</keyword>
<keyword evidence="2" id="KW-0472">Membrane</keyword>
<gene>
    <name evidence="3" type="ORF">HGRIS_008621</name>
</gene>
<feature type="compositionally biased region" description="Low complexity" evidence="1">
    <location>
        <begin position="144"/>
        <end position="173"/>
    </location>
</feature>